<keyword evidence="12" id="KW-1185">Reference proteome</keyword>
<dbReference type="SUPFAM" id="SSF47954">
    <property type="entry name" value="Cyclin-like"/>
    <property type="match status" value="2"/>
</dbReference>
<dbReference type="GO" id="GO:0051301">
    <property type="term" value="P:cell division"/>
    <property type="evidence" value="ECO:0007669"/>
    <property type="project" value="UniProtKB-KW"/>
</dbReference>
<dbReference type="InterPro" id="IPR004367">
    <property type="entry name" value="Cyclin_C-dom"/>
</dbReference>
<organism evidence="11 12">
    <name type="scientific">Tripterygium wilfordii</name>
    <name type="common">Thunder God vine</name>
    <dbReference type="NCBI Taxonomy" id="458696"/>
    <lineage>
        <taxon>Eukaryota</taxon>
        <taxon>Viridiplantae</taxon>
        <taxon>Streptophyta</taxon>
        <taxon>Embryophyta</taxon>
        <taxon>Tracheophyta</taxon>
        <taxon>Spermatophyta</taxon>
        <taxon>Magnoliopsida</taxon>
        <taxon>eudicotyledons</taxon>
        <taxon>Gunneridae</taxon>
        <taxon>Pentapetalae</taxon>
        <taxon>rosids</taxon>
        <taxon>fabids</taxon>
        <taxon>Celastrales</taxon>
        <taxon>Celastraceae</taxon>
        <taxon>Tripterygium</taxon>
    </lineage>
</organism>
<dbReference type="PIRSF" id="PIRSF001771">
    <property type="entry name" value="Cyclin_A_B_D_E"/>
    <property type="match status" value="1"/>
</dbReference>
<sequence length="497" mass="56806">MYAHSSSTRQATMSKENESVTKFEEPNARITRARAKALGTSSGIFPSLKSSFKQDENRVLRANSKRAASDENKNSMSGTHGLQHKRRAVLKDVTNIIDEDMNIDGTNATKVQKDRRVLAKSKTKVATDISEEFPRDEEDVKTKLAEDLSRIRMVEPQDLTLSRKLQEKEVVEKNMLHGMQESSADDQMLQEPDYIKPAGMQKTENEICMKLGASSGLGIVNIDSNVKDPQSWSFYAPDIYNNGCVAELNQRPSTDYMENLQRDITPSMRGILIDWLVEVSEEYKLVPDTLYLTVNLIDRFLSRKYIEKQRLQILGVTCMLIASKYEEICAPRVEEFCFITDNTYTRGEVLKMESQLLNLLHFQLSVPTTKTFLRRFIQAAQSSYKVPCMEMEFLANYLAELTLLEYNFLKYLPSIVAASAVFLARWTVDQTDHPWNPTLEHYTSYKASELKPAVLELEDLQLNTNGCSLNAIREKYRQQKFKCVADLTSPERVLSLF</sequence>
<evidence type="ECO:0000256" key="8">
    <source>
        <dbReference type="SAM" id="MobiDB-lite"/>
    </source>
</evidence>
<feature type="region of interest" description="Disordered" evidence="8">
    <location>
        <begin position="54"/>
        <end position="84"/>
    </location>
</feature>
<protein>
    <recommendedName>
        <fullName evidence="6">B-like cyclin</fullName>
    </recommendedName>
</protein>
<dbReference type="InterPro" id="IPR013763">
    <property type="entry name" value="Cyclin-like_dom"/>
</dbReference>
<dbReference type="InParanoid" id="A0A7J7BWF4"/>
<dbReference type="InterPro" id="IPR036915">
    <property type="entry name" value="Cyclin-like_sf"/>
</dbReference>
<dbReference type="CDD" id="cd20562">
    <property type="entry name" value="CYCLIN_AtCycA_like_rpt1"/>
    <property type="match status" value="1"/>
</dbReference>
<feature type="domain" description="Cyclin-like" evidence="9">
    <location>
        <begin position="371"/>
        <end position="459"/>
    </location>
</feature>
<keyword evidence="4 7" id="KW-0195">Cyclin</keyword>
<evidence type="ECO:0000256" key="3">
    <source>
        <dbReference type="ARBA" id="ARBA00022618"/>
    </source>
</evidence>
<feature type="domain" description="Cyclin-like" evidence="9">
    <location>
        <begin position="274"/>
        <end position="358"/>
    </location>
</feature>
<keyword evidence="3" id="KW-0132">Cell division</keyword>
<name>A0A7J7BWF4_TRIWF</name>
<comment type="subunit">
    <text evidence="2">Interacts with the CDC2 protein kinase to form a serine/threonine kinase holoenzyme complex also known as maturation promoting factor (MPF). The cyclin subunit imparts substrate specificity to the complex.</text>
</comment>
<feature type="compositionally biased region" description="Basic and acidic residues" evidence="8">
    <location>
        <begin position="15"/>
        <end position="27"/>
    </location>
</feature>
<comment type="similarity">
    <text evidence="1">Belongs to the cyclin family. Cyclin AB subfamily.</text>
</comment>
<dbReference type="SMART" id="SM00385">
    <property type="entry name" value="CYCLIN"/>
    <property type="match status" value="2"/>
</dbReference>
<dbReference type="GO" id="GO:0044772">
    <property type="term" value="P:mitotic cell cycle phase transition"/>
    <property type="evidence" value="ECO:0007669"/>
    <property type="project" value="InterPro"/>
</dbReference>
<dbReference type="InterPro" id="IPR046965">
    <property type="entry name" value="Cyclin_A/B-like"/>
</dbReference>
<feature type="domain" description="Cyclin C-terminal" evidence="10">
    <location>
        <begin position="367"/>
        <end position="490"/>
    </location>
</feature>
<evidence type="ECO:0000256" key="2">
    <source>
        <dbReference type="ARBA" id="ARBA00011177"/>
    </source>
</evidence>
<evidence type="ECO:0000259" key="9">
    <source>
        <dbReference type="SMART" id="SM00385"/>
    </source>
</evidence>
<accession>A0A7J7BWF4</accession>
<dbReference type="Gene3D" id="1.10.472.10">
    <property type="entry name" value="Cyclin-like"/>
    <property type="match status" value="2"/>
</dbReference>
<dbReference type="Pfam" id="PF02984">
    <property type="entry name" value="Cyclin_C"/>
    <property type="match status" value="1"/>
</dbReference>
<dbReference type="InterPro" id="IPR006671">
    <property type="entry name" value="Cyclin_N"/>
</dbReference>
<dbReference type="PROSITE" id="PS00292">
    <property type="entry name" value="CYCLINS"/>
    <property type="match status" value="1"/>
</dbReference>
<dbReference type="InterPro" id="IPR039361">
    <property type="entry name" value="Cyclin"/>
</dbReference>
<evidence type="ECO:0000313" key="12">
    <source>
        <dbReference type="Proteomes" id="UP000593562"/>
    </source>
</evidence>
<dbReference type="InterPro" id="IPR048258">
    <property type="entry name" value="Cyclins_cyclin-box"/>
</dbReference>
<feature type="compositionally biased region" description="Polar residues" evidence="8">
    <location>
        <begin position="1"/>
        <end position="14"/>
    </location>
</feature>
<dbReference type="OrthoDB" id="5590282at2759"/>
<dbReference type="EMBL" id="JAAARO010000023">
    <property type="protein sequence ID" value="KAF5726219.1"/>
    <property type="molecule type" value="Genomic_DNA"/>
</dbReference>
<evidence type="ECO:0000256" key="6">
    <source>
        <dbReference type="ARBA" id="ARBA00032263"/>
    </source>
</evidence>
<evidence type="ECO:0000256" key="7">
    <source>
        <dbReference type="RuleBase" id="RU000383"/>
    </source>
</evidence>
<evidence type="ECO:0000313" key="11">
    <source>
        <dbReference type="EMBL" id="KAF5726219.1"/>
    </source>
</evidence>
<evidence type="ECO:0000259" key="10">
    <source>
        <dbReference type="SMART" id="SM01332"/>
    </source>
</evidence>
<dbReference type="FunCoup" id="A0A7J7BWF4">
    <property type="interactions" value="1952"/>
</dbReference>
<dbReference type="CDD" id="cd20506">
    <property type="entry name" value="CYCLIN_AtCycA-like_rpt2"/>
    <property type="match status" value="1"/>
</dbReference>
<dbReference type="Proteomes" id="UP000593562">
    <property type="component" value="Unassembled WGS sequence"/>
</dbReference>
<evidence type="ECO:0000256" key="5">
    <source>
        <dbReference type="ARBA" id="ARBA00023306"/>
    </source>
</evidence>
<dbReference type="FunFam" id="1.10.472.10:FF:000013">
    <property type="entry name" value="Cyclin A1"/>
    <property type="match status" value="1"/>
</dbReference>
<reference evidence="11 12" key="1">
    <citation type="journal article" date="2020" name="Nat. Commun.">
        <title>Genome of Tripterygium wilfordii and identification of cytochrome P450 involved in triptolide biosynthesis.</title>
        <authorList>
            <person name="Tu L."/>
            <person name="Su P."/>
            <person name="Zhang Z."/>
            <person name="Gao L."/>
            <person name="Wang J."/>
            <person name="Hu T."/>
            <person name="Zhou J."/>
            <person name="Zhang Y."/>
            <person name="Zhao Y."/>
            <person name="Liu Y."/>
            <person name="Song Y."/>
            <person name="Tong Y."/>
            <person name="Lu Y."/>
            <person name="Yang J."/>
            <person name="Xu C."/>
            <person name="Jia M."/>
            <person name="Peters R.J."/>
            <person name="Huang L."/>
            <person name="Gao W."/>
        </authorList>
    </citation>
    <scope>NUCLEOTIDE SEQUENCE [LARGE SCALE GENOMIC DNA]</scope>
    <source>
        <strain evidence="12">cv. XIE 37</strain>
        <tissue evidence="11">Leaf</tissue>
    </source>
</reference>
<dbReference type="FunFam" id="1.10.472.10:FF:000167">
    <property type="entry name" value="Mitotic cyclin 6"/>
    <property type="match status" value="1"/>
</dbReference>
<proteinExistence type="inferred from homology"/>
<evidence type="ECO:0000256" key="1">
    <source>
        <dbReference type="ARBA" id="ARBA00006955"/>
    </source>
</evidence>
<dbReference type="GO" id="GO:0016538">
    <property type="term" value="F:cyclin-dependent protein serine/threonine kinase regulator activity"/>
    <property type="evidence" value="ECO:0007669"/>
    <property type="project" value="InterPro"/>
</dbReference>
<keyword evidence="5" id="KW-0131">Cell cycle</keyword>
<dbReference type="AlphaFoldDB" id="A0A7J7BWF4"/>
<dbReference type="PANTHER" id="PTHR10177">
    <property type="entry name" value="CYCLINS"/>
    <property type="match status" value="1"/>
</dbReference>
<gene>
    <name evidence="11" type="ORF">HS088_TW23G00961</name>
</gene>
<dbReference type="SMART" id="SM01332">
    <property type="entry name" value="Cyclin_C"/>
    <property type="match status" value="1"/>
</dbReference>
<evidence type="ECO:0000256" key="4">
    <source>
        <dbReference type="ARBA" id="ARBA00023127"/>
    </source>
</evidence>
<dbReference type="Pfam" id="PF00134">
    <property type="entry name" value="Cyclin_N"/>
    <property type="match status" value="1"/>
</dbReference>
<feature type="region of interest" description="Disordered" evidence="8">
    <location>
        <begin position="1"/>
        <end position="28"/>
    </location>
</feature>
<comment type="caution">
    <text evidence="11">The sequence shown here is derived from an EMBL/GenBank/DDBJ whole genome shotgun (WGS) entry which is preliminary data.</text>
</comment>